<evidence type="ECO:0000313" key="3">
    <source>
        <dbReference type="EMBL" id="KAF6241251.1"/>
    </source>
</evidence>
<dbReference type="RefSeq" id="XP_037170499.1">
    <property type="nucleotide sequence ID" value="XM_037302992.1"/>
</dbReference>
<proteinExistence type="inferred from homology"/>
<reference evidence="3 4" key="1">
    <citation type="journal article" date="2020" name="Genomics">
        <title>Complete, high-quality genomes from long-read metagenomic sequencing of two wolf lichen thalli reveals enigmatic genome architecture.</title>
        <authorList>
            <person name="McKenzie S.K."/>
            <person name="Walston R.F."/>
            <person name="Allen J.L."/>
        </authorList>
    </citation>
    <scope>NUCLEOTIDE SEQUENCE [LARGE SCALE GENOMIC DNA]</scope>
    <source>
        <strain evidence="3">WasteWater2</strain>
    </source>
</reference>
<dbReference type="InterPro" id="IPR036291">
    <property type="entry name" value="NAD(P)-bd_dom_sf"/>
</dbReference>
<dbReference type="PANTHER" id="PTHR43008">
    <property type="entry name" value="BENZIL REDUCTASE"/>
    <property type="match status" value="1"/>
</dbReference>
<dbReference type="Proteomes" id="UP000578531">
    <property type="component" value="Unassembled WGS sequence"/>
</dbReference>
<dbReference type="GO" id="GO:0016616">
    <property type="term" value="F:oxidoreductase activity, acting on the CH-OH group of donors, NAD or NADP as acceptor"/>
    <property type="evidence" value="ECO:0007669"/>
    <property type="project" value="UniProtKB-ARBA"/>
</dbReference>
<keyword evidence="4" id="KW-1185">Reference proteome</keyword>
<comment type="similarity">
    <text evidence="1">Belongs to the short-chain dehydrogenases/reductases (SDR) family.</text>
</comment>
<accession>A0A8H6LA86</accession>
<dbReference type="PRINTS" id="PR00081">
    <property type="entry name" value="GDHRDH"/>
</dbReference>
<sequence length="157" mass="16493">MASSKTIVLISGANQGIGCGISEKLATETLLTMSIWDAVPSPKAEAAASSFSNLAIEALELDISSDSSISKAFATVEGKFGHLDVLINNAGISQRALPEGLTTRQRYAQIMDTNAISAACLPETFIPLLCKSPQPRIIFMSSELGSIGDTLNPASQY</sequence>
<dbReference type="GeneID" id="59282724"/>
<keyword evidence="2" id="KW-0560">Oxidoreductase</keyword>
<dbReference type="PANTHER" id="PTHR43008:SF8">
    <property type="entry name" value="BENZIL REDUCTASE ((S)-BENZOIN FORMING) IRC24"/>
    <property type="match status" value="1"/>
</dbReference>
<organism evidence="3 4">
    <name type="scientific">Letharia columbiana</name>
    <dbReference type="NCBI Taxonomy" id="112416"/>
    <lineage>
        <taxon>Eukaryota</taxon>
        <taxon>Fungi</taxon>
        <taxon>Dikarya</taxon>
        <taxon>Ascomycota</taxon>
        <taxon>Pezizomycotina</taxon>
        <taxon>Lecanoromycetes</taxon>
        <taxon>OSLEUM clade</taxon>
        <taxon>Lecanoromycetidae</taxon>
        <taxon>Lecanorales</taxon>
        <taxon>Lecanorineae</taxon>
        <taxon>Parmeliaceae</taxon>
        <taxon>Letharia</taxon>
    </lineage>
</organism>
<comment type="caution">
    <text evidence="3">The sequence shown here is derived from an EMBL/GenBank/DDBJ whole genome shotgun (WGS) entry which is preliminary data.</text>
</comment>
<gene>
    <name evidence="3" type="ORF">HO173_001046</name>
</gene>
<dbReference type="InterPro" id="IPR002347">
    <property type="entry name" value="SDR_fam"/>
</dbReference>
<dbReference type="Gene3D" id="3.40.50.720">
    <property type="entry name" value="NAD(P)-binding Rossmann-like Domain"/>
    <property type="match status" value="1"/>
</dbReference>
<protein>
    <submittedName>
        <fullName evidence="3">Uncharacterized protein</fullName>
    </submittedName>
</protein>
<evidence type="ECO:0000256" key="1">
    <source>
        <dbReference type="ARBA" id="ARBA00006484"/>
    </source>
</evidence>
<evidence type="ECO:0000313" key="4">
    <source>
        <dbReference type="Proteomes" id="UP000578531"/>
    </source>
</evidence>
<dbReference type="Pfam" id="PF00106">
    <property type="entry name" value="adh_short"/>
    <property type="match status" value="1"/>
</dbReference>
<dbReference type="OrthoDB" id="1933717at2759"/>
<dbReference type="GO" id="GO:0050664">
    <property type="term" value="F:oxidoreductase activity, acting on NAD(P)H, oxygen as acceptor"/>
    <property type="evidence" value="ECO:0007669"/>
    <property type="project" value="TreeGrafter"/>
</dbReference>
<evidence type="ECO:0000256" key="2">
    <source>
        <dbReference type="ARBA" id="ARBA00023002"/>
    </source>
</evidence>
<name>A0A8H6LA86_9LECA</name>
<dbReference type="SUPFAM" id="SSF51735">
    <property type="entry name" value="NAD(P)-binding Rossmann-fold domains"/>
    <property type="match status" value="1"/>
</dbReference>
<dbReference type="EMBL" id="JACCJC010000002">
    <property type="protein sequence ID" value="KAF6241251.1"/>
    <property type="molecule type" value="Genomic_DNA"/>
</dbReference>
<dbReference type="AlphaFoldDB" id="A0A8H6LA86"/>